<comment type="similarity">
    <text evidence="1">Belongs to the universal ribosomal protein uS8 family.</text>
</comment>
<dbReference type="GO" id="GO:1990904">
    <property type="term" value="C:ribonucleoprotein complex"/>
    <property type="evidence" value="ECO:0007669"/>
    <property type="project" value="UniProtKB-KW"/>
</dbReference>
<dbReference type="EMBL" id="KT363689">
    <property type="protein sequence ID" value="ALG35782.1"/>
    <property type="molecule type" value="Genomic_DNA"/>
</dbReference>
<dbReference type="InterPro" id="IPR035987">
    <property type="entry name" value="Ribosomal_uS8_sf"/>
</dbReference>
<reference evidence="4" key="1">
    <citation type="journal article" date="2015" name="Mitochondrial DNA">
        <title>Complete mitochondrial genome of Fistulifera solaris (Bacillariophycidae).</title>
        <authorList>
            <person name="Tang X."/>
            <person name="Bi G."/>
        </authorList>
    </citation>
    <scope>NUCLEOTIDE SEQUENCE</scope>
</reference>
<evidence type="ECO:0000256" key="2">
    <source>
        <dbReference type="ARBA" id="ARBA00022980"/>
    </source>
</evidence>
<evidence type="ECO:0000313" key="4">
    <source>
        <dbReference type="EMBL" id="ALG35782.1"/>
    </source>
</evidence>
<evidence type="ECO:0000256" key="3">
    <source>
        <dbReference type="ARBA" id="ARBA00023274"/>
    </source>
</evidence>
<dbReference type="GO" id="GO:0005840">
    <property type="term" value="C:ribosome"/>
    <property type="evidence" value="ECO:0007669"/>
    <property type="project" value="UniProtKB-KW"/>
</dbReference>
<protein>
    <submittedName>
        <fullName evidence="4">Ribosomal protein S8</fullName>
    </submittedName>
</protein>
<keyword evidence="4" id="KW-0496">Mitochondrion</keyword>
<dbReference type="GO" id="GO:0003735">
    <property type="term" value="F:structural constituent of ribosome"/>
    <property type="evidence" value="ECO:0007669"/>
    <property type="project" value="InterPro"/>
</dbReference>
<dbReference type="InterPro" id="IPR000630">
    <property type="entry name" value="Ribosomal_uS8"/>
</dbReference>
<geneLocation type="mitochondrion" evidence="4"/>
<dbReference type="AlphaFoldDB" id="A0A0U2LCG1"/>
<dbReference type="SUPFAM" id="SSF56047">
    <property type="entry name" value="Ribosomal protein S8"/>
    <property type="match status" value="1"/>
</dbReference>
<name>A0A0U2LCG1_FISSO</name>
<dbReference type="Gene3D" id="3.30.1490.10">
    <property type="match status" value="1"/>
</dbReference>
<organism evidence="4">
    <name type="scientific">Fistulifera solaris</name>
    <name type="common">Oleaginous diatom</name>
    <dbReference type="NCBI Taxonomy" id="1519565"/>
    <lineage>
        <taxon>Eukaryota</taxon>
        <taxon>Sar</taxon>
        <taxon>Stramenopiles</taxon>
        <taxon>Ochrophyta</taxon>
        <taxon>Bacillariophyta</taxon>
        <taxon>Bacillariophyceae</taxon>
        <taxon>Bacillariophycidae</taxon>
        <taxon>Naviculales</taxon>
        <taxon>Naviculaceae</taxon>
        <taxon>Fistulifera</taxon>
    </lineage>
</organism>
<keyword evidence="2 4" id="KW-0689">Ribosomal protein</keyword>
<dbReference type="GO" id="GO:0006412">
    <property type="term" value="P:translation"/>
    <property type="evidence" value="ECO:0007669"/>
    <property type="project" value="InterPro"/>
</dbReference>
<gene>
    <name evidence="4" type="primary">rps8</name>
</gene>
<sequence>MKNHLYCMFDTIKKGQLSRRNFVYNERKKICESFLKILWDEGFILGYVLSPNKIKIFLKYKNGSPAINSIKSISKPSRRVYYSIKQIWKIDSTKSFIIFSTNKGLQSINNCKKLKIGGEPYIIIK</sequence>
<proteinExistence type="inferred from homology"/>
<dbReference type="GeneID" id="26039323"/>
<dbReference type="Pfam" id="PF00410">
    <property type="entry name" value="Ribosomal_S8"/>
    <property type="match status" value="1"/>
</dbReference>
<dbReference type="Gene3D" id="3.30.1370.30">
    <property type="match status" value="1"/>
</dbReference>
<evidence type="ECO:0000256" key="1">
    <source>
        <dbReference type="ARBA" id="ARBA00006471"/>
    </source>
</evidence>
<accession>A0A0U2LCG1</accession>
<keyword evidence="3" id="KW-0687">Ribonucleoprotein</keyword>
<dbReference type="RefSeq" id="YP_009167314.1">
    <property type="nucleotide sequence ID" value="NC_027978.1"/>
</dbReference>